<feature type="domain" description="HTH cro/C1-type" evidence="1">
    <location>
        <begin position="79"/>
        <end position="110"/>
    </location>
</feature>
<dbReference type="Gene3D" id="1.10.260.40">
    <property type="entry name" value="lambda repressor-like DNA-binding domains"/>
    <property type="match status" value="1"/>
</dbReference>
<evidence type="ECO:0000313" key="3">
    <source>
        <dbReference type="Proteomes" id="UP000006559"/>
    </source>
</evidence>
<dbReference type="AlphaFoldDB" id="Q1WR49"/>
<proteinExistence type="predicted"/>
<reference evidence="2 3" key="1">
    <citation type="journal article" date="2006" name="Proc. Natl. Acad. Sci. U.S.A.">
        <title>Multireplicon genome architecture of Lactobacillus salivarius.</title>
        <authorList>
            <person name="Claesson M.J."/>
            <person name="Li Y."/>
            <person name="Leahy S."/>
            <person name="Canchaya C."/>
            <person name="van Pijkeren J.P."/>
            <person name="Cerdeno-Tarraga A.M."/>
            <person name="Parkhill J."/>
            <person name="Flynn S."/>
            <person name="O'Sullivan G.C."/>
            <person name="Collins J.K."/>
            <person name="Higgins D."/>
            <person name="Shanahan F."/>
            <person name="Fitzgerald G.F."/>
            <person name="van Sinderen D."/>
            <person name="O'Toole P.W."/>
        </authorList>
    </citation>
    <scope>NUCLEOTIDE SEQUENCE [LARGE SCALE GENOMIC DNA]</scope>
    <source>
        <strain evidence="2 3">UCC118</strain>
    </source>
</reference>
<dbReference type="RefSeq" id="WP_011476624.1">
    <property type="nucleotide sequence ID" value="NC_007930.1"/>
</dbReference>
<dbReference type="EMBL" id="CP000234">
    <property type="protein sequence ID" value="ABE00649.1"/>
    <property type="molecule type" value="Genomic_DNA"/>
</dbReference>
<dbReference type="HOGENOM" id="CLU_1193316_0_0_9"/>
<dbReference type="InterPro" id="IPR010982">
    <property type="entry name" value="Lambda_DNA-bd_dom_sf"/>
</dbReference>
<dbReference type="CDD" id="cd00093">
    <property type="entry name" value="HTH_XRE"/>
    <property type="match status" value="1"/>
</dbReference>
<geneLocation type="plasmid" evidence="2 3">
    <name>pMP118</name>
</geneLocation>
<name>Q1WR49_LIGS1</name>
<evidence type="ECO:0000313" key="2">
    <source>
        <dbReference type="EMBL" id="ABE00649.1"/>
    </source>
</evidence>
<dbReference type="KEGG" id="lsl:LSL_1843"/>
<organism evidence="2 3">
    <name type="scientific">Ligilactobacillus salivarius (strain UCC118)</name>
    <name type="common">Lactobacillus salivarius</name>
    <dbReference type="NCBI Taxonomy" id="362948"/>
    <lineage>
        <taxon>Bacteria</taxon>
        <taxon>Bacillati</taxon>
        <taxon>Bacillota</taxon>
        <taxon>Bacilli</taxon>
        <taxon>Lactobacillales</taxon>
        <taxon>Lactobacillaceae</taxon>
        <taxon>Ligilactobacillus</taxon>
    </lineage>
</organism>
<dbReference type="GO" id="GO:0003677">
    <property type="term" value="F:DNA binding"/>
    <property type="evidence" value="ECO:0007669"/>
    <property type="project" value="InterPro"/>
</dbReference>
<accession>Q1WR49</accession>
<dbReference type="Proteomes" id="UP000006559">
    <property type="component" value="Plasmid pMP118"/>
</dbReference>
<sequence length="221" mass="25897">MTKYVNNFLIDLGRIEKFEVVSVNETVTVKDLTFKNMHTYWKSVTTGELYLPFNDPDINLNSDYDRYRAEKKLLSTKDIINIRKKYKLSLRSFAKVLGIGYSTLSKIENGALQSNEHDALLRLASDPYSFYNNLVLPKSELLTDKELKELSKVIEKLIVVSYKEHEIIAGNVLSKTNEMITTINIFNYDIKESERRFEKEDSEWQLENSILKKFIQPHWIQ</sequence>
<keyword evidence="3" id="KW-1185">Reference proteome</keyword>
<keyword evidence="2" id="KW-0614">Plasmid</keyword>
<evidence type="ECO:0000259" key="1">
    <source>
        <dbReference type="PROSITE" id="PS50943"/>
    </source>
</evidence>
<dbReference type="PATRIC" id="fig|362948.14.peg.1967"/>
<dbReference type="PROSITE" id="PS50943">
    <property type="entry name" value="HTH_CROC1"/>
    <property type="match status" value="1"/>
</dbReference>
<dbReference type="Pfam" id="PF01381">
    <property type="entry name" value="HTH_3"/>
    <property type="match status" value="1"/>
</dbReference>
<dbReference type="InterPro" id="IPR001387">
    <property type="entry name" value="Cro/C1-type_HTH"/>
</dbReference>
<dbReference type="OrthoDB" id="2327822at2"/>
<protein>
    <recommendedName>
        <fullName evidence="1">HTH cro/C1-type domain-containing protein</fullName>
    </recommendedName>
</protein>
<dbReference type="SUPFAM" id="SSF47413">
    <property type="entry name" value="lambda repressor-like DNA-binding domains"/>
    <property type="match status" value="1"/>
</dbReference>
<gene>
    <name evidence="2" type="ordered locus">LSL_1843</name>
</gene>